<proteinExistence type="predicted"/>
<name>A0A7W9SUU9_ARMRO</name>
<dbReference type="Proteomes" id="UP000520814">
    <property type="component" value="Unassembled WGS sequence"/>
</dbReference>
<reference evidence="2 3" key="1">
    <citation type="submission" date="2020-08" db="EMBL/GenBank/DDBJ databases">
        <title>Genomic Encyclopedia of Type Strains, Phase IV (KMG-IV): sequencing the most valuable type-strain genomes for metagenomic binning, comparative biology and taxonomic classification.</title>
        <authorList>
            <person name="Goeker M."/>
        </authorList>
    </citation>
    <scope>NUCLEOTIDE SEQUENCE [LARGE SCALE GENOMIC DNA]</scope>
    <source>
        <strain evidence="2 3">DSM 23562</strain>
    </source>
</reference>
<keyword evidence="3" id="KW-1185">Reference proteome</keyword>
<organism evidence="2 3">
    <name type="scientific">Armatimonas rosea</name>
    <dbReference type="NCBI Taxonomy" id="685828"/>
    <lineage>
        <taxon>Bacteria</taxon>
        <taxon>Bacillati</taxon>
        <taxon>Armatimonadota</taxon>
        <taxon>Armatimonadia</taxon>
        <taxon>Armatimonadales</taxon>
        <taxon>Armatimonadaceae</taxon>
        <taxon>Armatimonas</taxon>
    </lineage>
</organism>
<sequence>MQPLTVTPARERASTKSGTTTEAHFWEFPTVPGARHYTITVCNKAGGIQQRYHVLQSDIDATAVTSIPILTADEPFPPAIPVREELTGTVRASFYRRESGIRYLLVWGRGFDPAPYYENNPIHVVVAY</sequence>
<accession>A0A7W9SUU9</accession>
<evidence type="ECO:0000313" key="3">
    <source>
        <dbReference type="Proteomes" id="UP000520814"/>
    </source>
</evidence>
<gene>
    <name evidence="2" type="ORF">HNQ39_004465</name>
</gene>
<protein>
    <submittedName>
        <fullName evidence="2">Uncharacterized protein</fullName>
    </submittedName>
</protein>
<dbReference type="EMBL" id="JACHGW010000004">
    <property type="protein sequence ID" value="MBB6052644.1"/>
    <property type="molecule type" value="Genomic_DNA"/>
</dbReference>
<feature type="region of interest" description="Disordered" evidence="1">
    <location>
        <begin position="1"/>
        <end position="20"/>
    </location>
</feature>
<evidence type="ECO:0000313" key="2">
    <source>
        <dbReference type="EMBL" id="MBB6052644.1"/>
    </source>
</evidence>
<dbReference type="RefSeq" id="WP_184202062.1">
    <property type="nucleotide sequence ID" value="NZ_JACHGW010000004.1"/>
</dbReference>
<comment type="caution">
    <text evidence="2">The sequence shown here is derived from an EMBL/GenBank/DDBJ whole genome shotgun (WGS) entry which is preliminary data.</text>
</comment>
<evidence type="ECO:0000256" key="1">
    <source>
        <dbReference type="SAM" id="MobiDB-lite"/>
    </source>
</evidence>
<dbReference type="AlphaFoldDB" id="A0A7W9SUU9"/>